<keyword evidence="3" id="KW-0132">Cell division</keyword>
<evidence type="ECO:0000256" key="1">
    <source>
        <dbReference type="SAM" id="Coils"/>
    </source>
</evidence>
<feature type="transmembrane region" description="Helical" evidence="2">
    <location>
        <begin position="33"/>
        <end position="52"/>
    </location>
</feature>
<proteinExistence type="predicted"/>
<name>A0ABR5MJG6_9BACI</name>
<dbReference type="GO" id="GO:0051301">
    <property type="term" value="P:cell division"/>
    <property type="evidence" value="ECO:0007669"/>
    <property type="project" value="UniProtKB-KW"/>
</dbReference>
<keyword evidence="1" id="KW-0175">Coiled coil</keyword>
<feature type="coiled-coil region" evidence="1">
    <location>
        <begin position="59"/>
        <end position="96"/>
    </location>
</feature>
<dbReference type="RefSeq" id="WP_060668384.1">
    <property type="nucleotide sequence ID" value="NZ_LGTK01000023.1"/>
</dbReference>
<dbReference type="InterPro" id="IPR007060">
    <property type="entry name" value="FtsL/DivIC"/>
</dbReference>
<dbReference type="Pfam" id="PF04977">
    <property type="entry name" value="DivIC"/>
    <property type="match status" value="1"/>
</dbReference>
<accession>A0ABR5MJG6</accession>
<comment type="caution">
    <text evidence="3">The sequence shown here is derived from an EMBL/GenBank/DDBJ whole genome shotgun (WGS) entry which is preliminary data.</text>
</comment>
<gene>
    <name evidence="3" type="ORF">AFL42_08430</name>
</gene>
<keyword evidence="4" id="KW-1185">Reference proteome</keyword>
<dbReference type="InterPro" id="IPR039076">
    <property type="entry name" value="DivIC"/>
</dbReference>
<dbReference type="PANTHER" id="PTHR40027:SF1">
    <property type="entry name" value="CELL DIVISION PROTEIN DIVIC"/>
    <property type="match status" value="1"/>
</dbReference>
<dbReference type="EMBL" id="LGTK01000023">
    <property type="protein sequence ID" value="KPH75763.1"/>
    <property type="molecule type" value="Genomic_DNA"/>
</dbReference>
<reference evidence="3 4" key="1">
    <citation type="submission" date="2015-07" db="EMBL/GenBank/DDBJ databases">
        <title>High-quality draft genome sequence of Oceanobacillus caeni HM6, a bacillus isolated from a human feces.</title>
        <authorList>
            <person name="Kumar J."/>
            <person name="Verma M.K."/>
            <person name="Pandey R."/>
            <person name="Bhambi M."/>
            <person name="Chauhan N."/>
        </authorList>
    </citation>
    <scope>NUCLEOTIDE SEQUENCE [LARGE SCALE GENOMIC DNA]</scope>
    <source>
        <strain evidence="3 4">HM6</strain>
    </source>
</reference>
<organism evidence="3 4">
    <name type="scientific">Oceanobacillus caeni</name>
    <dbReference type="NCBI Taxonomy" id="405946"/>
    <lineage>
        <taxon>Bacteria</taxon>
        <taxon>Bacillati</taxon>
        <taxon>Bacillota</taxon>
        <taxon>Bacilli</taxon>
        <taxon>Bacillales</taxon>
        <taxon>Bacillaceae</taxon>
        <taxon>Oceanobacillus</taxon>
    </lineage>
</organism>
<dbReference type="PANTHER" id="PTHR40027">
    <property type="entry name" value="CELL DIVISION PROTEIN DIVIC"/>
    <property type="match status" value="1"/>
</dbReference>
<evidence type="ECO:0000256" key="2">
    <source>
        <dbReference type="SAM" id="Phobius"/>
    </source>
</evidence>
<keyword evidence="3" id="KW-0131">Cell cycle</keyword>
<keyword evidence="2" id="KW-0472">Membrane</keyword>
<protein>
    <submittedName>
        <fullName evidence="3">Cell division protein</fullName>
    </submittedName>
</protein>
<keyword evidence="2" id="KW-0812">Transmembrane</keyword>
<keyword evidence="2" id="KW-1133">Transmembrane helix</keyword>
<evidence type="ECO:0000313" key="3">
    <source>
        <dbReference type="EMBL" id="KPH75763.1"/>
    </source>
</evidence>
<evidence type="ECO:0000313" key="4">
    <source>
        <dbReference type="Proteomes" id="UP000037854"/>
    </source>
</evidence>
<dbReference type="Proteomes" id="UP000037854">
    <property type="component" value="Unassembled WGS sequence"/>
</dbReference>
<sequence length="126" mass="15129">MSSRKTTVAKIDSSYMEQYNTYKERQKRKKQRLVRRLVLFAVTTLIIFGYIAGYHMKQRAIYAEKVEQYEQLEKELKELKQSEKNLKEEIELLNNEDYVLDIARTNYFLSKEGELIFTIPDEEPSY</sequence>